<organism evidence="1 2">
    <name type="scientific">Callosobruchus maculatus</name>
    <name type="common">Southern cowpea weevil</name>
    <name type="synonym">Pulse bruchid</name>
    <dbReference type="NCBI Taxonomy" id="64391"/>
    <lineage>
        <taxon>Eukaryota</taxon>
        <taxon>Metazoa</taxon>
        <taxon>Ecdysozoa</taxon>
        <taxon>Arthropoda</taxon>
        <taxon>Hexapoda</taxon>
        <taxon>Insecta</taxon>
        <taxon>Pterygota</taxon>
        <taxon>Neoptera</taxon>
        <taxon>Endopterygota</taxon>
        <taxon>Coleoptera</taxon>
        <taxon>Polyphaga</taxon>
        <taxon>Cucujiformia</taxon>
        <taxon>Chrysomeloidea</taxon>
        <taxon>Chrysomelidae</taxon>
        <taxon>Bruchinae</taxon>
        <taxon>Bruchini</taxon>
        <taxon>Callosobruchus</taxon>
    </lineage>
</organism>
<gene>
    <name evidence="1" type="ORF">CALMAC_LOCUS1154</name>
</gene>
<dbReference type="EMBL" id="CAACVG010001321">
    <property type="protein sequence ID" value="VEN35175.1"/>
    <property type="molecule type" value="Genomic_DNA"/>
</dbReference>
<dbReference type="AlphaFoldDB" id="A0A653BJK8"/>
<reference evidence="1 2" key="1">
    <citation type="submission" date="2019-01" db="EMBL/GenBank/DDBJ databases">
        <authorList>
            <person name="Sayadi A."/>
        </authorList>
    </citation>
    <scope>NUCLEOTIDE SEQUENCE [LARGE SCALE GENOMIC DNA]</scope>
</reference>
<evidence type="ECO:0000313" key="1">
    <source>
        <dbReference type="EMBL" id="VEN35175.1"/>
    </source>
</evidence>
<protein>
    <submittedName>
        <fullName evidence="1">Uncharacterized protein</fullName>
    </submittedName>
</protein>
<dbReference type="OrthoDB" id="6339427at2759"/>
<evidence type="ECO:0000313" key="2">
    <source>
        <dbReference type="Proteomes" id="UP000410492"/>
    </source>
</evidence>
<accession>A0A653BJK8</accession>
<keyword evidence="2" id="KW-1185">Reference proteome</keyword>
<name>A0A653BJK8_CALMS</name>
<dbReference type="Proteomes" id="UP000410492">
    <property type="component" value="Unassembled WGS sequence"/>
</dbReference>
<sequence length="155" mass="17311">MHIDFPPTNYQFAESYLKKHIYTDLVSVVITSQGYVGSMVVNGDIKKMDVTLSAASLLSMTADISCKNGNHQRLQTTESPCISTCTTATNLSSLGDFQSNSTINFQRKLNKEDNLRMAIPEIEPLQKKTEVELQDEPSEGLSFRKIFNQVTLQIS</sequence>
<proteinExistence type="predicted"/>